<dbReference type="PANTHER" id="PTHR47515">
    <property type="entry name" value="LOW CALCIUM RESPONSE LOCUS PROTEIN T"/>
    <property type="match status" value="1"/>
</dbReference>
<dbReference type="GO" id="GO:0003677">
    <property type="term" value="F:DNA binding"/>
    <property type="evidence" value="ECO:0007669"/>
    <property type="project" value="InterPro"/>
</dbReference>
<dbReference type="NCBIfam" id="NF033516">
    <property type="entry name" value="transpos_IS3"/>
    <property type="match status" value="1"/>
</dbReference>
<dbReference type="Gene3D" id="1.10.10.10">
    <property type="entry name" value="Winged helix-like DNA-binding domain superfamily/Winged helix DNA-binding domain"/>
    <property type="match status" value="1"/>
</dbReference>
<organism evidence="2 3">
    <name type="scientific">Agrobacterium tumefaciens</name>
    <dbReference type="NCBI Taxonomy" id="358"/>
    <lineage>
        <taxon>Bacteria</taxon>
        <taxon>Pseudomonadati</taxon>
        <taxon>Pseudomonadota</taxon>
        <taxon>Alphaproteobacteria</taxon>
        <taxon>Hyphomicrobiales</taxon>
        <taxon>Rhizobiaceae</taxon>
        <taxon>Rhizobium/Agrobacterium group</taxon>
        <taxon>Agrobacterium</taxon>
        <taxon>Agrobacterium tumefaciens complex</taxon>
    </lineage>
</organism>
<feature type="domain" description="Integrase catalytic" evidence="1">
    <location>
        <begin position="192"/>
        <end position="360"/>
    </location>
</feature>
<dbReference type="SUPFAM" id="SSF53098">
    <property type="entry name" value="Ribonuclease H-like"/>
    <property type="match status" value="1"/>
</dbReference>
<dbReference type="RefSeq" id="WP_111828416.1">
    <property type="nucleotide sequence ID" value="NZ_CP049217.1"/>
</dbReference>
<dbReference type="InterPro" id="IPR009057">
    <property type="entry name" value="Homeodomain-like_sf"/>
</dbReference>
<dbReference type="InterPro" id="IPR036397">
    <property type="entry name" value="RNaseH_sf"/>
</dbReference>
<evidence type="ECO:0000313" key="2">
    <source>
        <dbReference type="EMBL" id="QTG16296.1"/>
    </source>
</evidence>
<dbReference type="InterPro" id="IPR012337">
    <property type="entry name" value="RNaseH-like_sf"/>
</dbReference>
<dbReference type="InterPro" id="IPR001584">
    <property type="entry name" value="Integrase_cat-core"/>
</dbReference>
<dbReference type="Pfam" id="PF01527">
    <property type="entry name" value="HTH_Tnp_1"/>
    <property type="match status" value="1"/>
</dbReference>
<name>A0AAJ4N7U2_AGRTU</name>
<dbReference type="PROSITE" id="PS50994">
    <property type="entry name" value="INTEGRASE"/>
    <property type="match status" value="1"/>
</dbReference>
<dbReference type="InterPro" id="IPR002514">
    <property type="entry name" value="Transposase_8"/>
</dbReference>
<dbReference type="AlphaFoldDB" id="A0AAJ4N7U2"/>
<dbReference type="Pfam" id="PF13683">
    <property type="entry name" value="rve_3"/>
    <property type="match status" value="1"/>
</dbReference>
<dbReference type="GO" id="GO:0004803">
    <property type="term" value="F:transposase activity"/>
    <property type="evidence" value="ECO:0007669"/>
    <property type="project" value="InterPro"/>
</dbReference>
<dbReference type="EMBL" id="CP049217">
    <property type="protein sequence ID" value="QTG16296.1"/>
    <property type="molecule type" value="Genomic_DNA"/>
</dbReference>
<dbReference type="InterPro" id="IPR048020">
    <property type="entry name" value="Transpos_IS3"/>
</dbReference>
<protein>
    <submittedName>
        <fullName evidence="2">IS3 family transposase</fullName>
    </submittedName>
</protein>
<dbReference type="Pfam" id="PF13276">
    <property type="entry name" value="HTH_21"/>
    <property type="match status" value="1"/>
</dbReference>
<gene>
    <name evidence="2" type="ORF">G6M86_24025</name>
</gene>
<dbReference type="InterPro" id="IPR036388">
    <property type="entry name" value="WH-like_DNA-bd_sf"/>
</dbReference>
<dbReference type="PANTHER" id="PTHR47515:SF1">
    <property type="entry name" value="BLR2054 PROTEIN"/>
    <property type="match status" value="1"/>
</dbReference>
<dbReference type="InterPro" id="IPR025948">
    <property type="entry name" value="HTH-like_dom"/>
</dbReference>
<dbReference type="GO" id="GO:0006313">
    <property type="term" value="P:DNA transposition"/>
    <property type="evidence" value="ECO:0007669"/>
    <property type="project" value="InterPro"/>
</dbReference>
<evidence type="ECO:0000313" key="3">
    <source>
        <dbReference type="Proteomes" id="UP000663946"/>
    </source>
</evidence>
<dbReference type="Gene3D" id="3.30.420.10">
    <property type="entry name" value="Ribonuclease H-like superfamily/Ribonuclease H"/>
    <property type="match status" value="1"/>
</dbReference>
<dbReference type="Proteomes" id="UP000663946">
    <property type="component" value="Chromosome 2"/>
</dbReference>
<dbReference type="SUPFAM" id="SSF46689">
    <property type="entry name" value="Homeodomain-like"/>
    <property type="match status" value="1"/>
</dbReference>
<evidence type="ECO:0000259" key="1">
    <source>
        <dbReference type="PROSITE" id="PS50994"/>
    </source>
</evidence>
<accession>A0AAJ4N7U2</accession>
<reference evidence="2" key="1">
    <citation type="submission" date="2020-02" db="EMBL/GenBank/DDBJ databases">
        <title>Unexpected conservation and global transmission of agrobacterial virulence plasmids.</title>
        <authorList>
            <person name="Weisberg A.J."/>
            <person name="Davis E.W. II"/>
            <person name="Tabima J.R."/>
            <person name="Belcher M.S."/>
            <person name="Miller M."/>
            <person name="Kuo C.-H."/>
            <person name="Loper J.E."/>
            <person name="Grunwald N.J."/>
            <person name="Putnam M.L."/>
            <person name="Chang J.H."/>
        </authorList>
    </citation>
    <scope>NUCLEOTIDE SEQUENCE</scope>
    <source>
        <strain evidence="2">Q15/94</strain>
    </source>
</reference>
<dbReference type="GO" id="GO:0015074">
    <property type="term" value="P:DNA integration"/>
    <property type="evidence" value="ECO:0007669"/>
    <property type="project" value="InterPro"/>
</dbReference>
<sequence>MKKQRFTEEQIIAVLKAQEAGAKVADLCRRHGISEATFYNWKAKYGGMEVSEAKRLKALEDENARLKKLLAEQMLDAAALRELLPKKMVGPAAKREAVTHLKTVMGLSERRACQIISADRKTIRYRSNRPVETELRARLRELANERRRFGYRRLFVLLRREGEPSGVNRIYRLYREEGLSVRKRKARRRAVGTRAPILVEAKANARWSLDFVHDQFACGRRFRVLNIVDDVTRECLAAIPDTSISGRRVARELTMLIERRGKPGMIVSDNGTELTSNAILAWSKDHKVEWHYIAPGKPMQNGYVESFNGRMRDELLNKSLFFGLDHARSAIAEWAEDYNNFRPHSSLGYQTPADYAGSIAATGSNAAQNESFAFPPVAHTAPLGVFKTAGALIATG</sequence>
<proteinExistence type="predicted"/>